<feature type="chain" id="PRO_5047243839" description="SPOR domain-containing protein" evidence="1">
    <location>
        <begin position="24"/>
        <end position="164"/>
    </location>
</feature>
<name>A0ABM7RDS7_9BACT</name>
<organism evidence="2 3">
    <name type="scientific">Haloferula helveola</name>
    <dbReference type="NCBI Taxonomy" id="490095"/>
    <lineage>
        <taxon>Bacteria</taxon>
        <taxon>Pseudomonadati</taxon>
        <taxon>Verrucomicrobiota</taxon>
        <taxon>Verrucomicrobiia</taxon>
        <taxon>Verrucomicrobiales</taxon>
        <taxon>Verrucomicrobiaceae</taxon>
        <taxon>Haloferula</taxon>
    </lineage>
</organism>
<evidence type="ECO:0000256" key="1">
    <source>
        <dbReference type="SAM" id="SignalP"/>
    </source>
</evidence>
<accession>A0ABM7RDS7</accession>
<reference evidence="2 3" key="1">
    <citation type="submission" date="2021-06" db="EMBL/GenBank/DDBJ databases">
        <title>Complete genome of Haloferula helveola possessing various polysaccharide degrading enzymes.</title>
        <authorList>
            <person name="Takami H."/>
            <person name="Huang C."/>
            <person name="Hamasaki K."/>
        </authorList>
    </citation>
    <scope>NUCLEOTIDE SEQUENCE [LARGE SCALE GENOMIC DNA]</scope>
    <source>
        <strain evidence="2 3">CN-1</strain>
    </source>
</reference>
<feature type="signal peptide" evidence="1">
    <location>
        <begin position="1"/>
        <end position="23"/>
    </location>
</feature>
<protein>
    <recommendedName>
        <fullName evidence="4">SPOR domain-containing protein</fullName>
    </recommendedName>
</protein>
<evidence type="ECO:0000313" key="2">
    <source>
        <dbReference type="EMBL" id="BCX48036.1"/>
    </source>
</evidence>
<keyword evidence="3" id="KW-1185">Reference proteome</keyword>
<keyword evidence="1" id="KW-0732">Signal</keyword>
<dbReference type="EMBL" id="AP024702">
    <property type="protein sequence ID" value="BCX48036.1"/>
    <property type="molecule type" value="Genomic_DNA"/>
</dbReference>
<sequence>MSLRIALPLIFCAFSLLPSILRAEEDQFVERHVAILSAYKAFKDARADAEKIAKESKVPFSMQGRVYDKKRGLIYPDDFEDEAFRGGYVARRFDKTILDGGDKETSYLSVEKSDAYKGFTPGYYIVVAGIRDNRADAVKQAEKFKKWAPTAYAKKTKIYIGCLH</sequence>
<evidence type="ECO:0008006" key="4">
    <source>
        <dbReference type="Google" id="ProtNLM"/>
    </source>
</evidence>
<gene>
    <name evidence="2" type="ORF">HAHE_19440</name>
</gene>
<evidence type="ECO:0000313" key="3">
    <source>
        <dbReference type="Proteomes" id="UP001374893"/>
    </source>
</evidence>
<proteinExistence type="predicted"/>
<dbReference type="Proteomes" id="UP001374893">
    <property type="component" value="Chromosome"/>
</dbReference>
<dbReference type="RefSeq" id="WP_338690581.1">
    <property type="nucleotide sequence ID" value="NZ_AP024702.1"/>
</dbReference>